<dbReference type="InterPro" id="IPR002678">
    <property type="entry name" value="DUF34/NIF3"/>
</dbReference>
<organism evidence="4 5">
    <name type="scientific">Candidatus Methanoperedens nitratireducens</name>
    <dbReference type="NCBI Taxonomy" id="1392998"/>
    <lineage>
        <taxon>Archaea</taxon>
        <taxon>Methanobacteriati</taxon>
        <taxon>Methanobacteriota</taxon>
        <taxon>Stenosarchaea group</taxon>
        <taxon>Methanomicrobia</taxon>
        <taxon>Methanosarcinales</taxon>
        <taxon>ANME-2 cluster</taxon>
        <taxon>Candidatus Methanoperedentaceae</taxon>
        <taxon>Candidatus Methanoperedens</taxon>
    </lineage>
</organism>
<dbReference type="EMBL" id="LKCM01000217">
    <property type="protein sequence ID" value="KPQ42651.1"/>
    <property type="molecule type" value="Genomic_DNA"/>
</dbReference>
<dbReference type="Proteomes" id="UP000050360">
    <property type="component" value="Unassembled WGS sequence"/>
</dbReference>
<dbReference type="NCBIfam" id="TIGR00486">
    <property type="entry name" value="YbgI_SA1388"/>
    <property type="match status" value="1"/>
</dbReference>
<feature type="binding site" evidence="3">
    <location>
        <position position="66"/>
    </location>
    <ligand>
        <name>a divalent metal cation</name>
        <dbReference type="ChEBI" id="CHEBI:60240"/>
        <label>1</label>
    </ligand>
</feature>
<dbReference type="FunFam" id="3.40.1390.30:FF:000001">
    <property type="entry name" value="GTP cyclohydrolase 1 type 2"/>
    <property type="match status" value="1"/>
</dbReference>
<sequence>MHLSEIIQLLETIASPSIAEDFDNGRIGLVLDRSNDIKKIAVALDPTDSVLKEAARIGADLLITHHTLIFDPINLISKRLSDTLKIAIDNEISIYTMHTNYDKAEGGVNDVLAGLLELKNTVPLPLGRIGEIEPMKAPAFAAFIAKKLGTHVQYKGDGQIKKVMVVGGSGFGREYIDIAIKNSVDALVSGEMRHDAIRYAGGLCLFDATHYATEAPAMRRLCERLPAGSVFIEDKPKIFVFP</sequence>
<evidence type="ECO:0000256" key="3">
    <source>
        <dbReference type="PIRSR" id="PIRSR602678-1"/>
    </source>
</evidence>
<evidence type="ECO:0000313" key="4">
    <source>
        <dbReference type="EMBL" id="KPQ42651.1"/>
    </source>
</evidence>
<gene>
    <name evidence="4" type="ORF">MPEBLZ_02798</name>
</gene>
<feature type="binding site" evidence="3">
    <location>
        <position position="65"/>
    </location>
    <ligand>
        <name>a divalent metal cation</name>
        <dbReference type="ChEBI" id="CHEBI:60240"/>
        <label>1</label>
    </ligand>
</feature>
<dbReference type="Gene3D" id="3.40.1390.30">
    <property type="entry name" value="NIF3 (NGG1p interacting factor 3)-like"/>
    <property type="match status" value="2"/>
</dbReference>
<evidence type="ECO:0000313" key="5">
    <source>
        <dbReference type="Proteomes" id="UP000050360"/>
    </source>
</evidence>
<comment type="caution">
    <text evidence="4">The sequence shown here is derived from an EMBL/GenBank/DDBJ whole genome shotgun (WGS) entry which is preliminary data.</text>
</comment>
<dbReference type="GO" id="GO:0005737">
    <property type="term" value="C:cytoplasm"/>
    <property type="evidence" value="ECO:0007669"/>
    <property type="project" value="TreeGrafter"/>
</dbReference>
<proteinExistence type="inferred from homology"/>
<keyword evidence="2 3" id="KW-0479">Metal-binding</keyword>
<dbReference type="Pfam" id="PF01784">
    <property type="entry name" value="DUF34_NIF3"/>
    <property type="match status" value="1"/>
</dbReference>
<name>A0A0P8DY30_9EURY</name>
<evidence type="ECO:0000256" key="2">
    <source>
        <dbReference type="ARBA" id="ARBA00022723"/>
    </source>
</evidence>
<comment type="similarity">
    <text evidence="1">Belongs to the GTP cyclohydrolase I type 2/NIF3 family.</text>
</comment>
<feature type="binding site" evidence="3">
    <location>
        <position position="102"/>
    </location>
    <ligand>
        <name>a divalent metal cation</name>
        <dbReference type="ChEBI" id="CHEBI:60240"/>
        <label>1</label>
    </ligand>
</feature>
<evidence type="ECO:0000256" key="1">
    <source>
        <dbReference type="ARBA" id="ARBA00006964"/>
    </source>
</evidence>
<dbReference type="SUPFAM" id="SSF102705">
    <property type="entry name" value="NIF3 (NGG1p interacting factor 3)-like"/>
    <property type="match status" value="1"/>
</dbReference>
<dbReference type="PANTHER" id="PTHR13799:SF14">
    <property type="entry name" value="GTP CYCLOHYDROLASE 1 TYPE 2 HOMOLOG"/>
    <property type="match status" value="1"/>
</dbReference>
<protein>
    <submittedName>
        <fullName evidence="4">Metal-binding protein</fullName>
    </submittedName>
</protein>
<dbReference type="PATRIC" id="fig|1719120.3.peg.3053"/>
<dbReference type="AlphaFoldDB" id="A0A0P8DY30"/>
<dbReference type="PANTHER" id="PTHR13799">
    <property type="entry name" value="NGG1 INTERACTING FACTOR 3"/>
    <property type="match status" value="1"/>
</dbReference>
<feature type="binding site" evidence="3">
    <location>
        <position position="214"/>
    </location>
    <ligand>
        <name>a divalent metal cation</name>
        <dbReference type="ChEBI" id="CHEBI:60240"/>
        <label>1</label>
    </ligand>
</feature>
<reference evidence="4 5" key="1">
    <citation type="submission" date="2015-09" db="EMBL/GenBank/DDBJ databases">
        <title>A metagenomics-based metabolic model of nitrate-dependent anaerobic oxidation of methane by Methanoperedens-like archaea.</title>
        <authorList>
            <person name="Arshad A."/>
            <person name="Speth D.R."/>
            <person name="De Graaf R.M."/>
            <person name="Op Den Camp H.J."/>
            <person name="Jetten M.S."/>
            <person name="Welte C.U."/>
        </authorList>
    </citation>
    <scope>NUCLEOTIDE SEQUENCE [LARGE SCALE GENOMIC DNA]</scope>
</reference>
<feature type="binding site" evidence="3">
    <location>
        <position position="210"/>
    </location>
    <ligand>
        <name>a divalent metal cation</name>
        <dbReference type="ChEBI" id="CHEBI:60240"/>
        <label>1</label>
    </ligand>
</feature>
<dbReference type="GO" id="GO:0046872">
    <property type="term" value="F:metal ion binding"/>
    <property type="evidence" value="ECO:0007669"/>
    <property type="project" value="UniProtKB-KW"/>
</dbReference>
<accession>A0A0P8DY30</accession>
<dbReference type="InterPro" id="IPR036069">
    <property type="entry name" value="DUF34/NIF3_sf"/>
</dbReference>